<evidence type="ECO:0000313" key="1">
    <source>
        <dbReference type="EMBL" id="CAI9546382.1"/>
    </source>
</evidence>
<accession>A0ABN9BFL9</accession>
<name>A0ABN9BFL9_9NEOB</name>
<comment type="caution">
    <text evidence="1">The sequence shown here is derived from an EMBL/GenBank/DDBJ whole genome shotgun (WGS) entry which is preliminary data.</text>
</comment>
<proteinExistence type="predicted"/>
<dbReference type="EMBL" id="CATNWA010003823">
    <property type="protein sequence ID" value="CAI9546382.1"/>
    <property type="molecule type" value="Genomic_DNA"/>
</dbReference>
<gene>
    <name evidence="1" type="ORF">SPARVUS_LOCUS2824942</name>
</gene>
<protein>
    <submittedName>
        <fullName evidence="1">Uncharacterized protein</fullName>
    </submittedName>
</protein>
<organism evidence="1 2">
    <name type="scientific">Staurois parvus</name>
    <dbReference type="NCBI Taxonomy" id="386267"/>
    <lineage>
        <taxon>Eukaryota</taxon>
        <taxon>Metazoa</taxon>
        <taxon>Chordata</taxon>
        <taxon>Craniata</taxon>
        <taxon>Vertebrata</taxon>
        <taxon>Euteleostomi</taxon>
        <taxon>Amphibia</taxon>
        <taxon>Batrachia</taxon>
        <taxon>Anura</taxon>
        <taxon>Neobatrachia</taxon>
        <taxon>Ranoidea</taxon>
        <taxon>Ranidae</taxon>
        <taxon>Staurois</taxon>
    </lineage>
</organism>
<evidence type="ECO:0000313" key="2">
    <source>
        <dbReference type="Proteomes" id="UP001162483"/>
    </source>
</evidence>
<dbReference type="Proteomes" id="UP001162483">
    <property type="component" value="Unassembled WGS sequence"/>
</dbReference>
<keyword evidence="2" id="KW-1185">Reference proteome</keyword>
<reference evidence="1" key="1">
    <citation type="submission" date="2023-05" db="EMBL/GenBank/DDBJ databases">
        <authorList>
            <person name="Stuckert A."/>
        </authorList>
    </citation>
    <scope>NUCLEOTIDE SEQUENCE</scope>
</reference>
<sequence length="17" mass="1970">MFVPLTAATRNLPNRRI</sequence>